<comment type="similarity">
    <text evidence="2">Belongs to the TRIM/RBCC family.</text>
</comment>
<dbReference type="SMART" id="SM00449">
    <property type="entry name" value="SPRY"/>
    <property type="match status" value="1"/>
</dbReference>
<dbReference type="SUPFAM" id="SSF57850">
    <property type="entry name" value="RING/U-box"/>
    <property type="match status" value="1"/>
</dbReference>
<dbReference type="Proteomes" id="UP000694380">
    <property type="component" value="Unplaced"/>
</dbReference>
<dbReference type="OMA" id="VYNIPCL"/>
<dbReference type="SUPFAM" id="SSF57845">
    <property type="entry name" value="B-box zinc-binding domain"/>
    <property type="match status" value="1"/>
</dbReference>
<dbReference type="Pfam" id="PF00622">
    <property type="entry name" value="SPRY"/>
    <property type="match status" value="1"/>
</dbReference>
<evidence type="ECO:0000256" key="3">
    <source>
        <dbReference type="ARBA" id="ARBA00022490"/>
    </source>
</evidence>
<dbReference type="SUPFAM" id="SSF49899">
    <property type="entry name" value="Concanavalin A-like lectins/glucanases"/>
    <property type="match status" value="1"/>
</dbReference>
<evidence type="ECO:0000313" key="12">
    <source>
        <dbReference type="Ensembl" id="ENSCPBP00000026256.1"/>
    </source>
</evidence>
<dbReference type="InterPro" id="IPR017907">
    <property type="entry name" value="Znf_RING_CS"/>
</dbReference>
<keyword evidence="3" id="KW-0963">Cytoplasm</keyword>
<dbReference type="InterPro" id="IPR018957">
    <property type="entry name" value="Znf_C3HC4_RING-type"/>
</dbReference>
<keyword evidence="5 7" id="KW-0863">Zinc-finger</keyword>
<accession>A0A8C3HZT1</accession>
<dbReference type="GO" id="GO:0008270">
    <property type="term" value="F:zinc ion binding"/>
    <property type="evidence" value="ECO:0007669"/>
    <property type="project" value="UniProtKB-KW"/>
</dbReference>
<dbReference type="CDD" id="cd13745">
    <property type="entry name" value="SPRY_PRY_TRIM39"/>
    <property type="match status" value="1"/>
</dbReference>
<proteinExistence type="inferred from homology"/>
<dbReference type="InterPro" id="IPR013320">
    <property type="entry name" value="ConA-like_dom_sf"/>
</dbReference>
<feature type="domain" description="RING-type" evidence="9">
    <location>
        <begin position="13"/>
        <end position="55"/>
    </location>
</feature>
<name>A0A8C3HZT1_CHRPI</name>
<sequence>MNPALRRQHGVVCSSCQGPYKIPVTFKGCKHKFCRFCVTPFKGESGTATSCPLCHKAPRHGEDKPQGQPGSGADEAEKISLEVGEEPEVEPECGEHQAVLDLFCTEDQSPICMSCRDSQAHCAHTVVPIEEAAQEYKVGKLQTAVELLKMQMEEAWELKYQEGKKTRTHYQRMCIEFEFEKLHEFLNEEEEQLLRKLRKEEKETLKKLHGNIIKLSEQCSSLQKLITEIEEKCQSDKLGCVLLRSENIQVQEPEAVFTELKNIYNIPNIDIIDILRKFKDTAHPNLILSEDRRSVTHGGTRQELPGNPERFDPYIIVLGSRRFTSGKCYWEVEVGDKVEWDVGVCRESVGRKGQVILSPSNGFWRVWLRNGDKYKALISHATPLTVSVRPSRVGIFLDYKAGEISFYNVTDRTHLYSYSGAFYGVLRPFFSPGLHRGGENTAPLTICSKSLD</sequence>
<evidence type="ECO:0000256" key="6">
    <source>
        <dbReference type="ARBA" id="ARBA00022833"/>
    </source>
</evidence>
<dbReference type="SMART" id="SM00184">
    <property type="entry name" value="RING"/>
    <property type="match status" value="1"/>
</dbReference>
<evidence type="ECO:0000256" key="5">
    <source>
        <dbReference type="ARBA" id="ARBA00022771"/>
    </source>
</evidence>
<evidence type="ECO:0000256" key="4">
    <source>
        <dbReference type="ARBA" id="ARBA00022723"/>
    </source>
</evidence>
<dbReference type="Gene3D" id="2.60.120.920">
    <property type="match status" value="1"/>
</dbReference>
<dbReference type="InterPro" id="IPR035033">
    <property type="entry name" value="PRY/SPRY_TRIM39"/>
</dbReference>
<evidence type="ECO:0000259" key="11">
    <source>
        <dbReference type="PROSITE" id="PS50188"/>
    </source>
</evidence>
<dbReference type="PANTHER" id="PTHR24103">
    <property type="entry name" value="E3 UBIQUITIN-PROTEIN LIGASE TRIM"/>
    <property type="match status" value="1"/>
</dbReference>
<dbReference type="PROSITE" id="PS50188">
    <property type="entry name" value="B302_SPRY"/>
    <property type="match status" value="1"/>
</dbReference>
<dbReference type="PROSITE" id="PS00518">
    <property type="entry name" value="ZF_RING_1"/>
    <property type="match status" value="1"/>
</dbReference>
<reference evidence="12" key="1">
    <citation type="submission" date="2025-08" db="UniProtKB">
        <authorList>
            <consortium name="Ensembl"/>
        </authorList>
    </citation>
    <scope>IDENTIFICATION</scope>
</reference>
<dbReference type="Gene3D" id="3.30.160.60">
    <property type="entry name" value="Classic Zinc Finger"/>
    <property type="match status" value="1"/>
</dbReference>
<dbReference type="Ensembl" id="ENSCPBT00000030915.1">
    <property type="protein sequence ID" value="ENSCPBP00000026256.1"/>
    <property type="gene ID" value="ENSCPBG00000018630.1"/>
</dbReference>
<dbReference type="Gene3D" id="3.30.40.10">
    <property type="entry name" value="Zinc/RING finger domain, C3HC4 (zinc finger)"/>
    <property type="match status" value="1"/>
</dbReference>
<evidence type="ECO:0000256" key="2">
    <source>
        <dbReference type="ARBA" id="ARBA00008518"/>
    </source>
</evidence>
<evidence type="ECO:0000256" key="7">
    <source>
        <dbReference type="PROSITE-ProRule" id="PRU00024"/>
    </source>
</evidence>
<dbReference type="SMART" id="SM00336">
    <property type="entry name" value="BBOX"/>
    <property type="match status" value="1"/>
</dbReference>
<dbReference type="InterPro" id="IPR001870">
    <property type="entry name" value="B30.2/SPRY"/>
</dbReference>
<dbReference type="Pfam" id="PF00097">
    <property type="entry name" value="zf-C3HC4"/>
    <property type="match status" value="1"/>
</dbReference>
<reference evidence="12" key="2">
    <citation type="submission" date="2025-09" db="UniProtKB">
        <authorList>
            <consortium name="Ensembl"/>
        </authorList>
    </citation>
    <scope>IDENTIFICATION</scope>
</reference>
<keyword evidence="4" id="KW-0479">Metal-binding</keyword>
<keyword evidence="8" id="KW-0175">Coiled coil</keyword>
<dbReference type="SMART" id="SM00589">
    <property type="entry name" value="PRY"/>
    <property type="match status" value="1"/>
</dbReference>
<feature type="domain" description="B30.2/SPRY" evidence="11">
    <location>
        <begin position="254"/>
        <end position="451"/>
    </location>
</feature>
<comment type="subcellular location">
    <subcellularLocation>
        <location evidence="1">Cytoplasm</location>
    </subcellularLocation>
</comment>
<dbReference type="PRINTS" id="PR01407">
    <property type="entry name" value="BUTYPHLNCDUF"/>
</dbReference>
<dbReference type="InterPro" id="IPR050143">
    <property type="entry name" value="TRIM/RBCC"/>
</dbReference>
<dbReference type="InterPro" id="IPR003877">
    <property type="entry name" value="SPRY_dom"/>
</dbReference>
<dbReference type="InterPro" id="IPR001841">
    <property type="entry name" value="Znf_RING"/>
</dbReference>
<evidence type="ECO:0000259" key="9">
    <source>
        <dbReference type="PROSITE" id="PS50089"/>
    </source>
</evidence>
<feature type="coiled-coil region" evidence="8">
    <location>
        <begin position="183"/>
        <end position="232"/>
    </location>
</feature>
<dbReference type="GO" id="GO:0005737">
    <property type="term" value="C:cytoplasm"/>
    <property type="evidence" value="ECO:0007669"/>
    <property type="project" value="UniProtKB-SubCell"/>
</dbReference>
<dbReference type="InterPro" id="IPR000315">
    <property type="entry name" value="Znf_B-box"/>
</dbReference>
<keyword evidence="13" id="KW-1185">Reference proteome</keyword>
<dbReference type="PROSITE" id="PS50089">
    <property type="entry name" value="ZF_RING_2"/>
    <property type="match status" value="1"/>
</dbReference>
<dbReference type="InterPro" id="IPR006574">
    <property type="entry name" value="PRY"/>
</dbReference>
<dbReference type="Pfam" id="PF13765">
    <property type="entry name" value="PRY"/>
    <property type="match status" value="1"/>
</dbReference>
<dbReference type="PROSITE" id="PS50119">
    <property type="entry name" value="ZF_BBOX"/>
    <property type="match status" value="1"/>
</dbReference>
<dbReference type="GeneTree" id="ENSGT00940000154126"/>
<dbReference type="FunFam" id="2.60.120.920:FF:000004">
    <property type="entry name" value="Butyrophilin subfamily 1 member A1"/>
    <property type="match status" value="1"/>
</dbReference>
<dbReference type="InterPro" id="IPR003879">
    <property type="entry name" value="Butyrophylin_SPRY"/>
</dbReference>
<feature type="domain" description="B box-type" evidence="10">
    <location>
        <begin position="93"/>
        <end position="129"/>
    </location>
</feature>
<protein>
    <submittedName>
        <fullName evidence="12">Uncharacterized protein</fullName>
    </submittedName>
</protein>
<dbReference type="InterPro" id="IPR043136">
    <property type="entry name" value="B30.2/SPRY_sf"/>
</dbReference>
<dbReference type="AlphaFoldDB" id="A0A8C3HZT1"/>
<organism evidence="12 13">
    <name type="scientific">Chrysemys picta bellii</name>
    <name type="common">Western painted turtle</name>
    <name type="synonym">Emys bellii</name>
    <dbReference type="NCBI Taxonomy" id="8478"/>
    <lineage>
        <taxon>Eukaryota</taxon>
        <taxon>Metazoa</taxon>
        <taxon>Chordata</taxon>
        <taxon>Craniata</taxon>
        <taxon>Vertebrata</taxon>
        <taxon>Euteleostomi</taxon>
        <taxon>Archelosauria</taxon>
        <taxon>Testudinata</taxon>
        <taxon>Testudines</taxon>
        <taxon>Cryptodira</taxon>
        <taxon>Durocryptodira</taxon>
        <taxon>Testudinoidea</taxon>
        <taxon>Emydidae</taxon>
        <taxon>Chrysemys</taxon>
    </lineage>
</organism>
<evidence type="ECO:0000256" key="8">
    <source>
        <dbReference type="SAM" id="Coils"/>
    </source>
</evidence>
<keyword evidence="6" id="KW-0862">Zinc</keyword>
<evidence type="ECO:0000259" key="10">
    <source>
        <dbReference type="PROSITE" id="PS50119"/>
    </source>
</evidence>
<dbReference type="Pfam" id="PF00643">
    <property type="entry name" value="zf-B_box"/>
    <property type="match status" value="1"/>
</dbReference>
<evidence type="ECO:0000256" key="1">
    <source>
        <dbReference type="ARBA" id="ARBA00004496"/>
    </source>
</evidence>
<gene>
    <name evidence="12" type="primary">LOC101935436</name>
</gene>
<evidence type="ECO:0000313" key="13">
    <source>
        <dbReference type="Proteomes" id="UP000694380"/>
    </source>
</evidence>
<dbReference type="InterPro" id="IPR013083">
    <property type="entry name" value="Znf_RING/FYVE/PHD"/>
</dbReference>